<keyword evidence="8" id="KW-0961">Cell wall biogenesis/degradation</keyword>
<dbReference type="STRING" id="1036611.A0A1L9PKH3"/>
<dbReference type="GO" id="GO:0047490">
    <property type="term" value="F:pectin lyase activity"/>
    <property type="evidence" value="ECO:0007669"/>
    <property type="project" value="UniProtKB-EC"/>
</dbReference>
<keyword evidence="9" id="KW-0624">Polysaccharide degradation</keyword>
<dbReference type="GO" id="GO:0030570">
    <property type="term" value="F:pectate lyase activity"/>
    <property type="evidence" value="ECO:0007669"/>
    <property type="project" value="InterPro"/>
</dbReference>
<comment type="function">
    <text evidence="11">Pectinolytic enzymes consist of four classes of enzymes: pectin lyase, polygalacturonase, pectin methylesterase and rhamnogalacturonase. Among pectinolytic enzymes, pectin lyase is the most important in depolymerization of pectin, since it cleaves internal glycosidic bonds of highly methylated pectins.</text>
</comment>
<dbReference type="EC" id="4.2.2.10" evidence="12"/>
<keyword evidence="3" id="KW-0964">Secreted</keyword>
<sequence>MKASIFQLLCLNAALASAQVVSGAAEGFAAGVTGGGDVSPSYPETNEELVALLESDEPQVIVLTKTFEFIGTEGSTTEDGCAPWGTGESCQLAINANGWCGDNPVATVTYDNAAMNSIRIKSDKTLVGEGDTGVLSGKGLYFDGGISNVIVQNIKITNMNPHLVWGGDAFTFFGADQIWIDHCETSLIGRQHFVTGFNPNTRMTWSNNFLNGETTHSAGCDDYHYWTLELVGVGDEITFQNNHVYHTTGRGPALSGTTLFHAVNSVWSDIPGHAIEGGDQGRGLFEGCYFTDVSEIAPAEPENQLFSASDENAASCESALGRACESNGYSGSGAFDSSNADFFGDFADLTIAPAGSATDALAYVPENCGIGRI</sequence>
<dbReference type="GeneID" id="63725649"/>
<dbReference type="GO" id="GO:0005576">
    <property type="term" value="C:extracellular region"/>
    <property type="evidence" value="ECO:0007669"/>
    <property type="project" value="UniProtKB-SubCell"/>
</dbReference>
<evidence type="ECO:0000313" key="16">
    <source>
        <dbReference type="Proteomes" id="UP000184073"/>
    </source>
</evidence>
<reference evidence="16" key="1">
    <citation type="journal article" date="2017" name="Genome Biol.">
        <title>Comparative genomics reveals high biological diversity and specific adaptations in the industrially and medically important fungal genus Aspergillus.</title>
        <authorList>
            <person name="de Vries R.P."/>
            <person name="Riley R."/>
            <person name="Wiebenga A."/>
            <person name="Aguilar-Osorio G."/>
            <person name="Amillis S."/>
            <person name="Uchima C.A."/>
            <person name="Anderluh G."/>
            <person name="Asadollahi M."/>
            <person name="Askin M."/>
            <person name="Barry K."/>
            <person name="Battaglia E."/>
            <person name="Bayram O."/>
            <person name="Benocci T."/>
            <person name="Braus-Stromeyer S.A."/>
            <person name="Caldana C."/>
            <person name="Canovas D."/>
            <person name="Cerqueira G.C."/>
            <person name="Chen F."/>
            <person name="Chen W."/>
            <person name="Choi C."/>
            <person name="Clum A."/>
            <person name="Dos Santos R.A."/>
            <person name="Damasio A.R."/>
            <person name="Diallinas G."/>
            <person name="Emri T."/>
            <person name="Fekete E."/>
            <person name="Flipphi M."/>
            <person name="Freyberg S."/>
            <person name="Gallo A."/>
            <person name="Gournas C."/>
            <person name="Habgood R."/>
            <person name="Hainaut M."/>
            <person name="Harispe M.L."/>
            <person name="Henrissat B."/>
            <person name="Hilden K.S."/>
            <person name="Hope R."/>
            <person name="Hossain A."/>
            <person name="Karabika E."/>
            <person name="Karaffa L."/>
            <person name="Karanyi Z."/>
            <person name="Krasevec N."/>
            <person name="Kuo A."/>
            <person name="Kusch H."/>
            <person name="LaButti K."/>
            <person name="Lagendijk E.L."/>
            <person name="Lapidus A."/>
            <person name="Levasseur A."/>
            <person name="Lindquist E."/>
            <person name="Lipzen A."/>
            <person name="Logrieco A.F."/>
            <person name="MacCabe A."/>
            <person name="Maekelae M.R."/>
            <person name="Malavazi I."/>
            <person name="Melin P."/>
            <person name="Meyer V."/>
            <person name="Mielnichuk N."/>
            <person name="Miskei M."/>
            <person name="Molnar A.P."/>
            <person name="Mule G."/>
            <person name="Ngan C.Y."/>
            <person name="Orejas M."/>
            <person name="Orosz E."/>
            <person name="Ouedraogo J.P."/>
            <person name="Overkamp K.M."/>
            <person name="Park H.-S."/>
            <person name="Perrone G."/>
            <person name="Piumi F."/>
            <person name="Punt P.J."/>
            <person name="Ram A.F."/>
            <person name="Ramon A."/>
            <person name="Rauscher S."/>
            <person name="Record E."/>
            <person name="Riano-Pachon D.M."/>
            <person name="Robert V."/>
            <person name="Roehrig J."/>
            <person name="Ruller R."/>
            <person name="Salamov A."/>
            <person name="Salih N.S."/>
            <person name="Samson R.A."/>
            <person name="Sandor E."/>
            <person name="Sanguinetti M."/>
            <person name="Schuetze T."/>
            <person name="Sepcic K."/>
            <person name="Shelest E."/>
            <person name="Sherlock G."/>
            <person name="Sophianopoulou V."/>
            <person name="Squina F.M."/>
            <person name="Sun H."/>
            <person name="Susca A."/>
            <person name="Todd R.B."/>
            <person name="Tsang A."/>
            <person name="Unkles S.E."/>
            <person name="van de Wiele N."/>
            <person name="van Rossen-Uffink D."/>
            <person name="Oliveira J.V."/>
            <person name="Vesth T.C."/>
            <person name="Visser J."/>
            <person name="Yu J.-H."/>
            <person name="Zhou M."/>
            <person name="Andersen M.R."/>
            <person name="Archer D.B."/>
            <person name="Baker S.E."/>
            <person name="Benoit I."/>
            <person name="Brakhage A.A."/>
            <person name="Braus G.H."/>
            <person name="Fischer R."/>
            <person name="Frisvad J.C."/>
            <person name="Goldman G.H."/>
            <person name="Houbraken J."/>
            <person name="Oakley B."/>
            <person name="Pocsi I."/>
            <person name="Scazzocchio C."/>
            <person name="Seiboth B."/>
            <person name="vanKuyk P.A."/>
            <person name="Wortman J."/>
            <person name="Dyer P.S."/>
            <person name="Grigoriev I.V."/>
        </authorList>
    </citation>
    <scope>NUCLEOTIDE SEQUENCE [LARGE SCALE GENOMIC DNA]</scope>
    <source>
        <strain evidence="16">CBS 583.65</strain>
    </source>
</reference>
<evidence type="ECO:0000256" key="2">
    <source>
        <dbReference type="ARBA" id="ARBA00010980"/>
    </source>
</evidence>
<accession>A0A1L9PKH3</accession>
<dbReference type="VEuPathDB" id="FungiDB:ASPVEDRAFT_28651"/>
<evidence type="ECO:0000256" key="4">
    <source>
        <dbReference type="ARBA" id="ARBA00022729"/>
    </source>
</evidence>
<comment type="subcellular location">
    <subcellularLocation>
        <location evidence="1">Secreted</location>
    </subcellularLocation>
</comment>
<dbReference type="AlphaFoldDB" id="A0A1L9PKH3"/>
<keyword evidence="6" id="KW-0456">Lyase</keyword>
<proteinExistence type="inferred from homology"/>
<evidence type="ECO:0000256" key="11">
    <source>
        <dbReference type="ARBA" id="ARBA00037631"/>
    </source>
</evidence>
<dbReference type="GO" id="GO:0071555">
    <property type="term" value="P:cell wall organization"/>
    <property type="evidence" value="ECO:0007669"/>
    <property type="project" value="UniProtKB-KW"/>
</dbReference>
<dbReference type="SMART" id="SM00656">
    <property type="entry name" value="Amb_all"/>
    <property type="match status" value="1"/>
</dbReference>
<evidence type="ECO:0000256" key="9">
    <source>
        <dbReference type="ARBA" id="ARBA00023326"/>
    </source>
</evidence>
<feature type="domain" description="Pectate lyase" evidence="14">
    <location>
        <begin position="88"/>
        <end position="296"/>
    </location>
</feature>
<evidence type="ECO:0000256" key="6">
    <source>
        <dbReference type="ARBA" id="ARBA00023239"/>
    </source>
</evidence>
<evidence type="ECO:0000256" key="1">
    <source>
        <dbReference type="ARBA" id="ARBA00004613"/>
    </source>
</evidence>
<dbReference type="FunFam" id="2.160.20.10:FF:000003">
    <property type="entry name" value="Pectin lyase F"/>
    <property type="match status" value="1"/>
</dbReference>
<dbReference type="EMBL" id="KV878129">
    <property type="protein sequence ID" value="OJJ02027.1"/>
    <property type="molecule type" value="Genomic_DNA"/>
</dbReference>
<name>A0A1L9PKH3_ASPVE</name>
<keyword evidence="4 13" id="KW-0732">Signal</keyword>
<evidence type="ECO:0000256" key="13">
    <source>
        <dbReference type="SAM" id="SignalP"/>
    </source>
</evidence>
<comment type="catalytic activity">
    <reaction evidence="10">
        <text>Eliminative cleavage of (1-&gt;4)-alpha-D-galacturonan methyl ester to give oligosaccharides with 4-deoxy-6-O-methyl-alpha-D-galact-4-enuronosyl groups at their non-reducing ends.</text>
        <dbReference type="EC" id="4.2.2.10"/>
    </reaction>
</comment>
<dbReference type="InterPro" id="IPR045032">
    <property type="entry name" value="PEL"/>
</dbReference>
<feature type="signal peptide" evidence="13">
    <location>
        <begin position="1"/>
        <end position="18"/>
    </location>
</feature>
<evidence type="ECO:0000313" key="15">
    <source>
        <dbReference type="EMBL" id="OJJ02027.1"/>
    </source>
</evidence>
<evidence type="ECO:0000256" key="3">
    <source>
        <dbReference type="ARBA" id="ARBA00022525"/>
    </source>
</evidence>
<dbReference type="PANTHER" id="PTHR31683">
    <property type="entry name" value="PECTATE LYASE 18-RELATED"/>
    <property type="match status" value="1"/>
</dbReference>
<evidence type="ECO:0000259" key="14">
    <source>
        <dbReference type="SMART" id="SM00656"/>
    </source>
</evidence>
<protein>
    <recommendedName>
        <fullName evidence="12">pectin lyase</fullName>
        <ecNumber evidence="12">4.2.2.10</ecNumber>
    </recommendedName>
</protein>
<dbReference type="Proteomes" id="UP000184073">
    <property type="component" value="Unassembled WGS sequence"/>
</dbReference>
<dbReference type="PANTHER" id="PTHR31683:SF16">
    <property type="entry name" value="PECTIN LYASE A-RELATED"/>
    <property type="match status" value="1"/>
</dbReference>
<organism evidence="15 16">
    <name type="scientific">Aspergillus versicolor CBS 583.65</name>
    <dbReference type="NCBI Taxonomy" id="1036611"/>
    <lineage>
        <taxon>Eukaryota</taxon>
        <taxon>Fungi</taxon>
        <taxon>Dikarya</taxon>
        <taxon>Ascomycota</taxon>
        <taxon>Pezizomycotina</taxon>
        <taxon>Eurotiomycetes</taxon>
        <taxon>Eurotiomycetidae</taxon>
        <taxon>Eurotiales</taxon>
        <taxon>Aspergillaceae</taxon>
        <taxon>Aspergillus</taxon>
        <taxon>Aspergillus subgen. Nidulantes</taxon>
    </lineage>
</organism>
<keyword evidence="7" id="KW-0119">Carbohydrate metabolism</keyword>
<dbReference type="Gene3D" id="2.160.20.10">
    <property type="entry name" value="Single-stranded right-handed beta-helix, Pectin lyase-like"/>
    <property type="match status" value="1"/>
</dbReference>
<evidence type="ECO:0000256" key="8">
    <source>
        <dbReference type="ARBA" id="ARBA00023316"/>
    </source>
</evidence>
<comment type="similarity">
    <text evidence="2">Belongs to the polysaccharide lyase 1 family.</text>
</comment>
<evidence type="ECO:0000256" key="12">
    <source>
        <dbReference type="ARBA" id="ARBA00039082"/>
    </source>
</evidence>
<dbReference type="RefSeq" id="XP_040667789.1">
    <property type="nucleotide sequence ID" value="XM_040810138.1"/>
</dbReference>
<dbReference type="GO" id="GO:0045490">
    <property type="term" value="P:pectin catabolic process"/>
    <property type="evidence" value="ECO:0007669"/>
    <property type="project" value="UniProtKB-ARBA"/>
</dbReference>
<keyword evidence="5" id="KW-1015">Disulfide bond</keyword>
<evidence type="ECO:0000256" key="5">
    <source>
        <dbReference type="ARBA" id="ARBA00023157"/>
    </source>
</evidence>
<dbReference type="InterPro" id="IPR012334">
    <property type="entry name" value="Pectin_lyas_fold"/>
</dbReference>
<feature type="chain" id="PRO_5012657016" description="pectin lyase" evidence="13">
    <location>
        <begin position="19"/>
        <end position="373"/>
    </location>
</feature>
<dbReference type="OrthoDB" id="1637350at2759"/>
<dbReference type="InterPro" id="IPR011050">
    <property type="entry name" value="Pectin_lyase_fold/virulence"/>
</dbReference>
<evidence type="ECO:0000256" key="7">
    <source>
        <dbReference type="ARBA" id="ARBA00023277"/>
    </source>
</evidence>
<dbReference type="InterPro" id="IPR002022">
    <property type="entry name" value="Pec_lyase"/>
</dbReference>
<keyword evidence="16" id="KW-1185">Reference proteome</keyword>
<evidence type="ECO:0000256" key="10">
    <source>
        <dbReference type="ARBA" id="ARBA00036818"/>
    </source>
</evidence>
<gene>
    <name evidence="15" type="ORF">ASPVEDRAFT_28651</name>
</gene>
<dbReference type="SUPFAM" id="SSF51126">
    <property type="entry name" value="Pectin lyase-like"/>
    <property type="match status" value="1"/>
</dbReference>